<dbReference type="PANTHER" id="PTHR43976:SF16">
    <property type="entry name" value="SHORT-CHAIN DEHYDROGENASE_REDUCTASE FAMILY PROTEIN"/>
    <property type="match status" value="1"/>
</dbReference>
<dbReference type="NCBIfam" id="NF006114">
    <property type="entry name" value="PRK08263.1"/>
    <property type="match status" value="1"/>
</dbReference>
<evidence type="ECO:0000313" key="5">
    <source>
        <dbReference type="Proteomes" id="UP000237752"/>
    </source>
</evidence>
<evidence type="ECO:0000256" key="1">
    <source>
        <dbReference type="ARBA" id="ARBA00006484"/>
    </source>
</evidence>
<keyword evidence="2" id="KW-0560">Oxidoreductase</keyword>
<comment type="caution">
    <text evidence="4">The sequence shown here is derived from an EMBL/GenBank/DDBJ whole genome shotgun (WGS) entry which is preliminary data.</text>
</comment>
<protein>
    <submittedName>
        <fullName evidence="4">NADP-dependent 3-hydroxy acid dehydrogenase YdfG</fullName>
    </submittedName>
</protein>
<dbReference type="Gene3D" id="3.40.50.720">
    <property type="entry name" value="NAD(P)-binding Rossmann-like Domain"/>
    <property type="match status" value="1"/>
</dbReference>
<dbReference type="InterPro" id="IPR036291">
    <property type="entry name" value="NAD(P)-bd_dom_sf"/>
</dbReference>
<dbReference type="PANTHER" id="PTHR43976">
    <property type="entry name" value="SHORT CHAIN DEHYDROGENASE"/>
    <property type="match status" value="1"/>
</dbReference>
<keyword evidence="5" id="KW-1185">Reference proteome</keyword>
<sequence>MTETNHKTWFITGASNGFGREWTEAALERGDQVAATARSVDRLDDLVVRYGDAVLPLQLDVTNRTQVTHAVGEAHQHFGRLDVVINNAGFGQVGMVEELREHEIRTSLETNFLGMLWVTQAVLPILRAQGSGHIVQVTSEGGIVAFPQFGAYHASKWAVEGLSQSLRLEVADFGIHVTCVEPGPYATGFGSTGLRRSAALPAYNRVRDGIDRSSWLRGDPAATRQAILAVVDAPNPPPRVVFGRALAGIEAEYAERLYTWREWQPTSLAAFGDPPATTSSLG</sequence>
<accession>A0A2T1A6R2</accession>
<dbReference type="SUPFAM" id="SSF51735">
    <property type="entry name" value="NAD(P)-binding Rossmann-fold domains"/>
    <property type="match status" value="1"/>
</dbReference>
<evidence type="ECO:0000256" key="3">
    <source>
        <dbReference type="RuleBase" id="RU000363"/>
    </source>
</evidence>
<dbReference type="Proteomes" id="UP000237752">
    <property type="component" value="Unassembled WGS sequence"/>
</dbReference>
<evidence type="ECO:0000313" key="4">
    <source>
        <dbReference type="EMBL" id="PRZ44293.1"/>
    </source>
</evidence>
<name>A0A2T1A6R2_9ACTN</name>
<dbReference type="PRINTS" id="PR00081">
    <property type="entry name" value="GDHRDH"/>
</dbReference>
<reference evidence="4 5" key="1">
    <citation type="submission" date="2018-03" db="EMBL/GenBank/DDBJ databases">
        <title>Genomic Encyclopedia of Archaeal and Bacterial Type Strains, Phase II (KMG-II): from individual species to whole genera.</title>
        <authorList>
            <person name="Goeker M."/>
        </authorList>
    </citation>
    <scope>NUCLEOTIDE SEQUENCE [LARGE SCALE GENOMIC DNA]</scope>
    <source>
        <strain evidence="4 5">DSM 100065</strain>
    </source>
</reference>
<dbReference type="PRINTS" id="PR00080">
    <property type="entry name" value="SDRFAMILY"/>
</dbReference>
<evidence type="ECO:0000256" key="2">
    <source>
        <dbReference type="ARBA" id="ARBA00023002"/>
    </source>
</evidence>
<dbReference type="InterPro" id="IPR051911">
    <property type="entry name" value="SDR_oxidoreductase"/>
</dbReference>
<dbReference type="CDD" id="cd05374">
    <property type="entry name" value="17beta-HSD-like_SDR_c"/>
    <property type="match status" value="1"/>
</dbReference>
<dbReference type="OrthoDB" id="9792003at2"/>
<dbReference type="Pfam" id="PF00106">
    <property type="entry name" value="adh_short"/>
    <property type="match status" value="1"/>
</dbReference>
<dbReference type="RefSeq" id="WP_106347322.1">
    <property type="nucleotide sequence ID" value="NZ_PVUE01000001.1"/>
</dbReference>
<dbReference type="AlphaFoldDB" id="A0A2T1A6R2"/>
<comment type="similarity">
    <text evidence="1 3">Belongs to the short-chain dehydrogenases/reductases (SDR) family.</text>
</comment>
<organism evidence="4 5">
    <name type="scientific">Antricoccus suffuscus</name>
    <dbReference type="NCBI Taxonomy" id="1629062"/>
    <lineage>
        <taxon>Bacteria</taxon>
        <taxon>Bacillati</taxon>
        <taxon>Actinomycetota</taxon>
        <taxon>Actinomycetes</taxon>
        <taxon>Geodermatophilales</taxon>
        <taxon>Antricoccaceae</taxon>
        <taxon>Antricoccus</taxon>
    </lineage>
</organism>
<proteinExistence type="inferred from homology"/>
<gene>
    <name evidence="4" type="ORF">CLV47_101419</name>
</gene>
<dbReference type="InterPro" id="IPR002347">
    <property type="entry name" value="SDR_fam"/>
</dbReference>
<dbReference type="GO" id="GO:0016491">
    <property type="term" value="F:oxidoreductase activity"/>
    <property type="evidence" value="ECO:0007669"/>
    <property type="project" value="UniProtKB-KW"/>
</dbReference>
<dbReference type="EMBL" id="PVUE01000001">
    <property type="protein sequence ID" value="PRZ44293.1"/>
    <property type="molecule type" value="Genomic_DNA"/>
</dbReference>